<sequence>VELPPESFWLSKDAEYDWFDRFAIYERKNSTRRSSISNPNHPLANPGFGSSSQRVSFALKSKPSIIGLPKKANLKKKAVSKSASNARSLFPNQRSGSVGKSSTISEPVSPKVSCIGKVRSRRDRRRRSKREETASAAAAAAAEKKGGLYGKILSIFRS</sequence>
<dbReference type="OrthoDB" id="696504at2759"/>
<proteinExistence type="predicted"/>
<evidence type="ECO:0000256" key="1">
    <source>
        <dbReference type="SAM" id="MobiDB-lite"/>
    </source>
</evidence>
<dbReference type="PANTHER" id="PTHR34120:SF2">
    <property type="entry name" value="OS01G0860900 PROTEIN"/>
    <property type="match status" value="1"/>
</dbReference>
<evidence type="ECO:0000313" key="2">
    <source>
        <dbReference type="EMBL" id="EPS72523.1"/>
    </source>
</evidence>
<reference evidence="2 3" key="1">
    <citation type="journal article" date="2013" name="BMC Genomics">
        <title>The miniature genome of a carnivorous plant Genlisea aurea contains a low number of genes and short non-coding sequences.</title>
        <authorList>
            <person name="Leushkin E.V."/>
            <person name="Sutormin R.A."/>
            <person name="Nabieva E.R."/>
            <person name="Penin A.A."/>
            <person name="Kondrashov A.S."/>
            <person name="Logacheva M.D."/>
        </authorList>
    </citation>
    <scope>NUCLEOTIDE SEQUENCE [LARGE SCALE GENOMIC DNA]</scope>
</reference>
<name>S8E9I0_9LAMI</name>
<feature type="non-terminal residue" evidence="2">
    <location>
        <position position="1"/>
    </location>
</feature>
<dbReference type="AlphaFoldDB" id="S8E9I0"/>
<feature type="non-terminal residue" evidence="2">
    <location>
        <position position="158"/>
    </location>
</feature>
<dbReference type="PANTHER" id="PTHR34120">
    <property type="entry name" value="EXPRESSED PROTEIN"/>
    <property type="match status" value="1"/>
</dbReference>
<protein>
    <submittedName>
        <fullName evidence="2">Uncharacterized protein</fullName>
    </submittedName>
</protein>
<keyword evidence="3" id="KW-1185">Reference proteome</keyword>
<dbReference type="Proteomes" id="UP000015453">
    <property type="component" value="Unassembled WGS sequence"/>
</dbReference>
<feature type="compositionally biased region" description="Basic residues" evidence="1">
    <location>
        <begin position="118"/>
        <end position="128"/>
    </location>
</feature>
<gene>
    <name evidence="2" type="ORF">M569_02235</name>
</gene>
<feature type="region of interest" description="Disordered" evidence="1">
    <location>
        <begin position="77"/>
        <end position="137"/>
    </location>
</feature>
<feature type="compositionally biased region" description="Polar residues" evidence="1">
    <location>
        <begin position="90"/>
        <end position="106"/>
    </location>
</feature>
<feature type="region of interest" description="Disordered" evidence="1">
    <location>
        <begin position="30"/>
        <end position="51"/>
    </location>
</feature>
<dbReference type="EMBL" id="AUSU01000802">
    <property type="protein sequence ID" value="EPS72523.1"/>
    <property type="molecule type" value="Genomic_DNA"/>
</dbReference>
<comment type="caution">
    <text evidence="2">The sequence shown here is derived from an EMBL/GenBank/DDBJ whole genome shotgun (WGS) entry which is preliminary data.</text>
</comment>
<organism evidence="2 3">
    <name type="scientific">Genlisea aurea</name>
    <dbReference type="NCBI Taxonomy" id="192259"/>
    <lineage>
        <taxon>Eukaryota</taxon>
        <taxon>Viridiplantae</taxon>
        <taxon>Streptophyta</taxon>
        <taxon>Embryophyta</taxon>
        <taxon>Tracheophyta</taxon>
        <taxon>Spermatophyta</taxon>
        <taxon>Magnoliopsida</taxon>
        <taxon>eudicotyledons</taxon>
        <taxon>Gunneridae</taxon>
        <taxon>Pentapetalae</taxon>
        <taxon>asterids</taxon>
        <taxon>lamiids</taxon>
        <taxon>Lamiales</taxon>
        <taxon>Lentibulariaceae</taxon>
        <taxon>Genlisea</taxon>
    </lineage>
</organism>
<accession>S8E9I0</accession>
<evidence type="ECO:0000313" key="3">
    <source>
        <dbReference type="Proteomes" id="UP000015453"/>
    </source>
</evidence>